<evidence type="ECO:0000256" key="1">
    <source>
        <dbReference type="SAM" id="Phobius"/>
    </source>
</evidence>
<organism evidence="2 3">
    <name type="scientific">Nonomuraea helvata</name>
    <dbReference type="NCBI Taxonomy" id="37484"/>
    <lineage>
        <taxon>Bacteria</taxon>
        <taxon>Bacillati</taxon>
        <taxon>Actinomycetota</taxon>
        <taxon>Actinomycetes</taxon>
        <taxon>Streptosporangiales</taxon>
        <taxon>Streptosporangiaceae</taxon>
        <taxon>Nonomuraea</taxon>
    </lineage>
</organism>
<evidence type="ECO:0000313" key="3">
    <source>
        <dbReference type="Proteomes" id="UP001589532"/>
    </source>
</evidence>
<sequence length="214" mass="23425">MSVEAWSAVAAAVSALAAIVAVVVAFFAWKATKNAAKATADLTKIEARRWHHDLTPQFTFELGPEAGDRTTLKVWFNGPAALGELTVSVTIRNDKPRNSTLAGSPSQEEIDAQVWGPYRFVPHVDGADQHGRAAAPIKLLPGDGRQFSLQRTIAPSWTREEWWRDEFKYAPVRVGLRCTSGDDDPWTVYHEVPTVQGTPLEGRLYAAGRDTDGG</sequence>
<dbReference type="EMBL" id="JBHMBW010000104">
    <property type="protein sequence ID" value="MFB9631352.1"/>
    <property type="molecule type" value="Genomic_DNA"/>
</dbReference>
<dbReference type="RefSeq" id="WP_344999966.1">
    <property type="nucleotide sequence ID" value="NZ_BAAAXV010000009.1"/>
</dbReference>
<keyword evidence="1" id="KW-0812">Transmembrane</keyword>
<reference evidence="2 3" key="1">
    <citation type="submission" date="2024-09" db="EMBL/GenBank/DDBJ databases">
        <authorList>
            <person name="Sun Q."/>
            <person name="Mori K."/>
        </authorList>
    </citation>
    <scope>NUCLEOTIDE SEQUENCE [LARGE SCALE GENOMIC DNA]</scope>
    <source>
        <strain evidence="2 3">JCM 3143</strain>
    </source>
</reference>
<comment type="caution">
    <text evidence="2">The sequence shown here is derived from an EMBL/GenBank/DDBJ whole genome shotgun (WGS) entry which is preliminary data.</text>
</comment>
<dbReference type="Proteomes" id="UP001589532">
    <property type="component" value="Unassembled WGS sequence"/>
</dbReference>
<protein>
    <recommendedName>
        <fullName evidence="4">Secreted protein</fullName>
    </recommendedName>
</protein>
<keyword evidence="1" id="KW-1133">Transmembrane helix</keyword>
<evidence type="ECO:0000313" key="2">
    <source>
        <dbReference type="EMBL" id="MFB9631352.1"/>
    </source>
</evidence>
<gene>
    <name evidence="2" type="ORF">ACFFSA_50550</name>
</gene>
<keyword evidence="1" id="KW-0472">Membrane</keyword>
<proteinExistence type="predicted"/>
<name>A0ABV5SI33_9ACTN</name>
<evidence type="ECO:0008006" key="4">
    <source>
        <dbReference type="Google" id="ProtNLM"/>
    </source>
</evidence>
<feature type="transmembrane region" description="Helical" evidence="1">
    <location>
        <begin position="6"/>
        <end position="29"/>
    </location>
</feature>
<keyword evidence="3" id="KW-1185">Reference proteome</keyword>
<accession>A0ABV5SI33</accession>